<dbReference type="CDD" id="cd01127">
    <property type="entry name" value="TrwB_TraG_TraD_VirD4"/>
    <property type="match status" value="1"/>
</dbReference>
<keyword evidence="6 9" id="KW-1133">Transmembrane helix</keyword>
<dbReference type="PANTHER" id="PTHR37937:SF1">
    <property type="entry name" value="CONJUGATIVE TRANSFER: DNA TRANSPORT"/>
    <property type="match status" value="1"/>
</dbReference>
<evidence type="ECO:0000256" key="5">
    <source>
        <dbReference type="ARBA" id="ARBA00022971"/>
    </source>
</evidence>
<keyword evidence="3" id="KW-1003">Cell membrane</keyword>
<organism evidence="10 11">
    <name type="scientific">Sinorhizobium meliloti CCNWSX0020</name>
    <dbReference type="NCBI Taxonomy" id="1107881"/>
    <lineage>
        <taxon>Bacteria</taxon>
        <taxon>Pseudomonadati</taxon>
        <taxon>Pseudomonadota</taxon>
        <taxon>Alphaproteobacteria</taxon>
        <taxon>Hyphomicrobiales</taxon>
        <taxon>Rhizobiaceae</taxon>
        <taxon>Sinorhizobium/Ensifer group</taxon>
        <taxon>Sinorhizobium</taxon>
    </lineage>
</organism>
<dbReference type="InterPro" id="IPR003688">
    <property type="entry name" value="TraG/VirD4"/>
</dbReference>
<protein>
    <submittedName>
        <fullName evidence="10">Conjugal transfer coupling protein TraG</fullName>
    </submittedName>
</protein>
<evidence type="ECO:0000256" key="1">
    <source>
        <dbReference type="ARBA" id="ARBA00004651"/>
    </source>
</evidence>
<keyword evidence="5" id="KW-0184">Conjugation</keyword>
<feature type="transmembrane region" description="Helical" evidence="9">
    <location>
        <begin position="48"/>
        <end position="69"/>
    </location>
</feature>
<evidence type="ECO:0000256" key="6">
    <source>
        <dbReference type="ARBA" id="ARBA00022989"/>
    </source>
</evidence>
<feature type="transmembrane region" description="Helical" evidence="9">
    <location>
        <begin position="16"/>
        <end position="36"/>
    </location>
</feature>
<comment type="subcellular location">
    <subcellularLocation>
        <location evidence="1">Cell membrane</location>
        <topology evidence="1">Multi-pass membrane protein</topology>
    </subcellularLocation>
</comment>
<gene>
    <name evidence="10" type="ORF">SM0020_01960</name>
</gene>
<proteinExistence type="inferred from homology"/>
<evidence type="ECO:0000256" key="9">
    <source>
        <dbReference type="SAM" id="Phobius"/>
    </source>
</evidence>
<evidence type="ECO:0000313" key="11">
    <source>
        <dbReference type="Proteomes" id="UP000004038"/>
    </source>
</evidence>
<evidence type="ECO:0000256" key="2">
    <source>
        <dbReference type="ARBA" id="ARBA00008806"/>
    </source>
</evidence>
<feature type="region of interest" description="Disordered" evidence="8">
    <location>
        <begin position="215"/>
        <end position="245"/>
    </location>
</feature>
<keyword evidence="7 9" id="KW-0472">Membrane</keyword>
<accession>H0FTC7</accession>
<dbReference type="PATRIC" id="fig|1107881.3.peg.401"/>
<dbReference type="PANTHER" id="PTHR37937">
    <property type="entry name" value="CONJUGATIVE TRANSFER: DNA TRANSPORT"/>
    <property type="match status" value="1"/>
</dbReference>
<dbReference type="InterPro" id="IPR027417">
    <property type="entry name" value="P-loop_NTPase"/>
</dbReference>
<sequence length="245" mass="26730">MDCVAARFPASAGLPWFELAGLPIYPPPAMFWWWYFYDAYAPHVFMEGGAIVASVGLMAIVVAIFMSIWRAREAEDIRTFGSARWAERENIETAGLLGDDGAVLGRYARDYLRHDGAEHVLCFAPTRSGKGVGLVVPTLLTWPGSAIVHDIKGENWELTAGFRARHGRVLLFDPTNPHSAAYNPLLEVRKGEWEVRDVQNVADVLVDPEGSLKSGITGRKPATRCAQIGDRNELPSGATPPGGNG</sequence>
<dbReference type="SUPFAM" id="SSF52540">
    <property type="entry name" value="P-loop containing nucleoside triphosphate hydrolases"/>
    <property type="match status" value="1"/>
</dbReference>
<reference evidence="10 11" key="1">
    <citation type="journal article" date="2012" name="J. Bacteriol.">
        <title>Draft Genome Sequence of Sinorhizobium meliloti CCNWSX0020, a Nitrogen-Fixing Symbiont with Copper Tolerance Capability Isolated from Lead-Zinc Mine Tailings.</title>
        <authorList>
            <person name="Li Z."/>
            <person name="Ma Z."/>
            <person name="Hao X."/>
            <person name="Wei G."/>
        </authorList>
    </citation>
    <scope>NUCLEOTIDE SEQUENCE [LARGE SCALE GENOMIC DNA]</scope>
    <source>
        <strain evidence="10 11">CCNWSX0020</strain>
    </source>
</reference>
<comment type="similarity">
    <text evidence="2">Belongs to the VirD4/TraG family.</text>
</comment>
<dbReference type="GO" id="GO:0005886">
    <property type="term" value="C:plasma membrane"/>
    <property type="evidence" value="ECO:0007669"/>
    <property type="project" value="UniProtKB-SubCell"/>
</dbReference>
<evidence type="ECO:0000313" key="10">
    <source>
        <dbReference type="EMBL" id="EHK79815.1"/>
    </source>
</evidence>
<dbReference type="EMBL" id="AGVV01000002">
    <property type="protein sequence ID" value="EHK79815.1"/>
    <property type="molecule type" value="Genomic_DNA"/>
</dbReference>
<dbReference type="InterPro" id="IPR051539">
    <property type="entry name" value="T4SS-coupling_protein"/>
</dbReference>
<dbReference type="AlphaFoldDB" id="H0FTC7"/>
<evidence type="ECO:0000256" key="3">
    <source>
        <dbReference type="ARBA" id="ARBA00022475"/>
    </source>
</evidence>
<keyword evidence="4 9" id="KW-0812">Transmembrane</keyword>
<dbReference type="Pfam" id="PF02534">
    <property type="entry name" value="T4SS-DNA_transf"/>
    <property type="match status" value="1"/>
</dbReference>
<evidence type="ECO:0000256" key="4">
    <source>
        <dbReference type="ARBA" id="ARBA00022692"/>
    </source>
</evidence>
<evidence type="ECO:0000256" key="8">
    <source>
        <dbReference type="SAM" id="MobiDB-lite"/>
    </source>
</evidence>
<name>H0FTC7_RHIML</name>
<evidence type="ECO:0000256" key="7">
    <source>
        <dbReference type="ARBA" id="ARBA00023136"/>
    </source>
</evidence>
<dbReference type="Proteomes" id="UP000004038">
    <property type="component" value="Unassembled WGS sequence"/>
</dbReference>